<gene>
    <name evidence="1" type="ORF">A3D65_00700</name>
</gene>
<evidence type="ECO:0000313" key="1">
    <source>
        <dbReference type="EMBL" id="OGZ10443.1"/>
    </source>
</evidence>
<accession>A0A1G2DA77</accession>
<dbReference type="STRING" id="1798661.A3D65_00700"/>
<organism evidence="1 2">
    <name type="scientific">Candidatus Lloydbacteria bacterium RIFCSPHIGHO2_02_FULL_50_13</name>
    <dbReference type="NCBI Taxonomy" id="1798661"/>
    <lineage>
        <taxon>Bacteria</taxon>
        <taxon>Candidatus Lloydiibacteriota</taxon>
    </lineage>
</organism>
<protein>
    <recommendedName>
        <fullName evidence="3">DUF488 domain-containing protein</fullName>
    </recommendedName>
</protein>
<name>A0A1G2DA77_9BACT</name>
<evidence type="ECO:0008006" key="3">
    <source>
        <dbReference type="Google" id="ProtNLM"/>
    </source>
</evidence>
<sequence length="130" mass="14726">MPTPILYSIGHSNRPLATFLRRLKAHRVKTLVDVRTYPRSAYAPHFNAMPLRSALEAAGIQYLYQGQNLGGKGKNEDFDGAIRTLARMAKKGVRACVLCAEADFRKCHRHLTIEPAMMKRGVEMRHITYD</sequence>
<dbReference type="Proteomes" id="UP000177996">
    <property type="component" value="Unassembled WGS sequence"/>
</dbReference>
<evidence type="ECO:0000313" key="2">
    <source>
        <dbReference type="Proteomes" id="UP000177996"/>
    </source>
</evidence>
<comment type="caution">
    <text evidence="1">The sequence shown here is derived from an EMBL/GenBank/DDBJ whole genome shotgun (WGS) entry which is preliminary data.</text>
</comment>
<dbReference type="Pfam" id="PF04343">
    <property type="entry name" value="DUF488"/>
    <property type="match status" value="1"/>
</dbReference>
<dbReference type="InterPro" id="IPR014519">
    <property type="entry name" value="UCP024492"/>
</dbReference>
<reference evidence="1 2" key="1">
    <citation type="journal article" date="2016" name="Nat. Commun.">
        <title>Thousands of microbial genomes shed light on interconnected biogeochemical processes in an aquifer system.</title>
        <authorList>
            <person name="Anantharaman K."/>
            <person name="Brown C.T."/>
            <person name="Hug L.A."/>
            <person name="Sharon I."/>
            <person name="Castelle C.J."/>
            <person name="Probst A.J."/>
            <person name="Thomas B.C."/>
            <person name="Singh A."/>
            <person name="Wilkins M.J."/>
            <person name="Karaoz U."/>
            <person name="Brodie E.L."/>
            <person name="Williams K.H."/>
            <person name="Hubbard S.S."/>
            <person name="Banfield J.F."/>
        </authorList>
    </citation>
    <scope>NUCLEOTIDE SEQUENCE [LARGE SCALE GENOMIC DNA]</scope>
</reference>
<dbReference type="PANTHER" id="PTHR39337">
    <property type="entry name" value="BLR5642 PROTEIN"/>
    <property type="match status" value="1"/>
</dbReference>
<dbReference type="EMBL" id="MHLL01000010">
    <property type="protein sequence ID" value="OGZ10443.1"/>
    <property type="molecule type" value="Genomic_DNA"/>
</dbReference>
<proteinExistence type="predicted"/>
<dbReference type="PIRSF" id="PIRSF024492">
    <property type="entry name" value="UCP024492"/>
    <property type="match status" value="1"/>
</dbReference>
<dbReference type="PANTHER" id="PTHR39337:SF1">
    <property type="entry name" value="BLR5642 PROTEIN"/>
    <property type="match status" value="1"/>
</dbReference>
<dbReference type="InterPro" id="IPR007438">
    <property type="entry name" value="DUF488"/>
</dbReference>
<dbReference type="AlphaFoldDB" id="A0A1G2DA77"/>